<sequence length="336" mass="34889">MSTRTARDADTDVAWRRRAVITSIWSSAIALALLIAAAVIIWSWRDQLPHPLASHWSGGSAPDGFSGHTSFITFMGATGLGCIALFDAIALFSGRTAATLRMTAAGNVWIAGLLATIATGSTAVQRGLADAHHVVLPGWLLPTAMLAPLIPAVIAAFLVPADRHQPSASRIPEGAPQIPLGASARAVWLRRTSSGPGAAIAVGSILLVVVLSIVLDTPGILALVAVLILVLGATLAFRVRVDATGLTVRSLLGFPSTRIRADEVERASVIDVSPLRDFGGWGWRVGHGGRTGIVLRSGEALLVEQTGGRSLVITVEDAAQGAALLNTMAVRARGRG</sequence>
<evidence type="ECO:0000313" key="5">
    <source>
        <dbReference type="Proteomes" id="UP000178666"/>
    </source>
</evidence>
<feature type="transmembrane region" description="Helical" evidence="1">
    <location>
        <begin position="220"/>
        <end position="239"/>
    </location>
</feature>
<evidence type="ECO:0008006" key="6">
    <source>
        <dbReference type="Google" id="ProtNLM"/>
    </source>
</evidence>
<feature type="transmembrane region" description="Helical" evidence="1">
    <location>
        <begin position="20"/>
        <end position="44"/>
    </location>
</feature>
<name>A0AAC8YGP3_9ACTN</name>
<dbReference type="EMBL" id="CP014352">
    <property type="protein sequence ID" value="AMS06245.1"/>
    <property type="molecule type" value="Genomic_DNA"/>
</dbReference>
<dbReference type="Proteomes" id="UP000075221">
    <property type="component" value="Chromosome"/>
</dbReference>
<dbReference type="AlphaFoldDB" id="A0AAC8YGP3"/>
<dbReference type="EMBL" id="CP015970">
    <property type="protein sequence ID" value="AOZ47701.1"/>
    <property type="molecule type" value="Genomic_DNA"/>
</dbReference>
<dbReference type="Proteomes" id="UP000178666">
    <property type="component" value="Chromosome"/>
</dbReference>
<evidence type="ECO:0000313" key="4">
    <source>
        <dbReference type="Proteomes" id="UP000075221"/>
    </source>
</evidence>
<organism evidence="2 4">
    <name type="scientific">Acidipropionibacterium acidipropionici</name>
    <dbReference type="NCBI Taxonomy" id="1748"/>
    <lineage>
        <taxon>Bacteria</taxon>
        <taxon>Bacillati</taxon>
        <taxon>Actinomycetota</taxon>
        <taxon>Actinomycetes</taxon>
        <taxon>Propionibacteriales</taxon>
        <taxon>Propionibacteriaceae</taxon>
        <taxon>Acidipropionibacterium</taxon>
    </lineage>
</organism>
<feature type="transmembrane region" description="Helical" evidence="1">
    <location>
        <begin position="71"/>
        <end position="92"/>
    </location>
</feature>
<accession>A0AAC8YGP3</accession>
<keyword evidence="1" id="KW-0472">Membrane</keyword>
<feature type="transmembrane region" description="Helical" evidence="1">
    <location>
        <begin position="195"/>
        <end position="214"/>
    </location>
</feature>
<keyword evidence="5" id="KW-1185">Reference proteome</keyword>
<dbReference type="RefSeq" id="WP_062820133.1">
    <property type="nucleotide sequence ID" value="NZ_CP014352.1"/>
</dbReference>
<feature type="transmembrane region" description="Helical" evidence="1">
    <location>
        <begin position="104"/>
        <end position="124"/>
    </location>
</feature>
<gene>
    <name evidence="3" type="ORF">A8L58_14590</name>
    <name evidence="2" type="ORF">AXH35_13140</name>
</gene>
<protein>
    <recommendedName>
        <fullName evidence="6">DUF1648 domain-containing protein</fullName>
    </recommendedName>
</protein>
<keyword evidence="1" id="KW-1133">Transmembrane helix</keyword>
<reference evidence="3 5" key="1">
    <citation type="journal article" date="2016" name="Plant Dis.">
        <title>Improved production of propionic acid using genome shuffling.</title>
        <authorList>
            <person name="Luna-Flores C.H."/>
            <person name="Palfreyman R.W."/>
            <person name="Kromer J.O."/>
            <person name="Nielsen L.K."/>
            <person name="Marcellin E."/>
        </authorList>
    </citation>
    <scope>NUCLEOTIDE SEQUENCE [LARGE SCALE GENOMIC DNA]</scope>
    <source>
        <strain evidence="3 5">F3E8</strain>
    </source>
</reference>
<evidence type="ECO:0000256" key="1">
    <source>
        <dbReference type="SAM" id="Phobius"/>
    </source>
</evidence>
<feature type="transmembrane region" description="Helical" evidence="1">
    <location>
        <begin position="136"/>
        <end position="159"/>
    </location>
</feature>
<evidence type="ECO:0000313" key="3">
    <source>
        <dbReference type="EMBL" id="AOZ47701.1"/>
    </source>
</evidence>
<evidence type="ECO:0000313" key="2">
    <source>
        <dbReference type="EMBL" id="AMS06245.1"/>
    </source>
</evidence>
<keyword evidence="1" id="KW-0812">Transmembrane</keyword>
<reference evidence="2 4" key="2">
    <citation type="submission" date="2016-02" db="EMBL/GenBank/DDBJ databases">
        <title>Complete Genome Sequence of Propionibacterium acidipropionici ATCC 55737.</title>
        <authorList>
            <person name="Luna Flores C.H."/>
            <person name="Nielsen L.K."/>
            <person name="Marcellin E."/>
        </authorList>
    </citation>
    <scope>NUCLEOTIDE SEQUENCE [LARGE SCALE GENOMIC DNA]</scope>
    <source>
        <strain evidence="2 4">ATCC 55737</strain>
    </source>
</reference>
<proteinExistence type="predicted"/>